<organism evidence="2 3">
    <name type="scientific">Liparis tanakae</name>
    <name type="common">Tanaka's snailfish</name>
    <dbReference type="NCBI Taxonomy" id="230148"/>
    <lineage>
        <taxon>Eukaryota</taxon>
        <taxon>Metazoa</taxon>
        <taxon>Chordata</taxon>
        <taxon>Craniata</taxon>
        <taxon>Vertebrata</taxon>
        <taxon>Euteleostomi</taxon>
        <taxon>Actinopterygii</taxon>
        <taxon>Neopterygii</taxon>
        <taxon>Teleostei</taxon>
        <taxon>Neoteleostei</taxon>
        <taxon>Acanthomorphata</taxon>
        <taxon>Eupercaria</taxon>
        <taxon>Perciformes</taxon>
        <taxon>Cottioidei</taxon>
        <taxon>Cottales</taxon>
        <taxon>Liparidae</taxon>
        <taxon>Liparis</taxon>
    </lineage>
</organism>
<dbReference type="AlphaFoldDB" id="A0A4Z2GLF1"/>
<evidence type="ECO:0000313" key="3">
    <source>
        <dbReference type="Proteomes" id="UP000314294"/>
    </source>
</evidence>
<evidence type="ECO:0000313" key="2">
    <source>
        <dbReference type="EMBL" id="TNN54095.1"/>
    </source>
</evidence>
<accession>A0A4Z2GLF1</accession>
<proteinExistence type="predicted"/>
<protein>
    <submittedName>
        <fullName evidence="2">Uncharacterized protein</fullName>
    </submittedName>
</protein>
<name>A0A4Z2GLF1_9TELE</name>
<dbReference type="Proteomes" id="UP000314294">
    <property type="component" value="Unassembled WGS sequence"/>
</dbReference>
<comment type="caution">
    <text evidence="2">The sequence shown here is derived from an EMBL/GenBank/DDBJ whole genome shotgun (WGS) entry which is preliminary data.</text>
</comment>
<feature type="region of interest" description="Disordered" evidence="1">
    <location>
        <begin position="93"/>
        <end position="120"/>
    </location>
</feature>
<evidence type="ECO:0000256" key="1">
    <source>
        <dbReference type="SAM" id="MobiDB-lite"/>
    </source>
</evidence>
<dbReference type="EMBL" id="SRLO01000496">
    <property type="protein sequence ID" value="TNN54095.1"/>
    <property type="molecule type" value="Genomic_DNA"/>
</dbReference>
<keyword evidence="3" id="KW-1185">Reference proteome</keyword>
<gene>
    <name evidence="2" type="ORF">EYF80_035716</name>
</gene>
<reference evidence="2 3" key="1">
    <citation type="submission" date="2019-03" db="EMBL/GenBank/DDBJ databases">
        <title>First draft genome of Liparis tanakae, snailfish: a comprehensive survey of snailfish specific genes.</title>
        <authorList>
            <person name="Kim W."/>
            <person name="Song I."/>
            <person name="Jeong J.-H."/>
            <person name="Kim D."/>
            <person name="Kim S."/>
            <person name="Ryu S."/>
            <person name="Song J.Y."/>
            <person name="Lee S.K."/>
        </authorList>
    </citation>
    <scope>NUCLEOTIDE SEQUENCE [LARGE SCALE GENOMIC DNA]</scope>
    <source>
        <tissue evidence="2">Muscle</tissue>
    </source>
</reference>
<sequence length="120" mass="13536">MPLSPLSMLKSSFSSFTVMLGLKDKEDTEEEGRRGHTLQGIIKEKSRLRTLLRRMAVNMLQISAWHVTSQWDSSSTMQPMLSASWMMKFISRSNSPPTSWRREREEEEEGDDGGGGGGGR</sequence>